<feature type="active site" evidence="1">
    <location>
        <position position="88"/>
    </location>
</feature>
<dbReference type="GO" id="GO:0005524">
    <property type="term" value="F:ATP binding"/>
    <property type="evidence" value="ECO:0007669"/>
    <property type="project" value="UniProtKB-KW"/>
</dbReference>
<dbReference type="RefSeq" id="WP_158546239.1">
    <property type="nucleotide sequence ID" value="NZ_QASA01000001.1"/>
</dbReference>
<keyword evidence="5" id="KW-1185">Reference proteome</keyword>
<comment type="caution">
    <text evidence="4">The sequence shown here is derived from an EMBL/GenBank/DDBJ whole genome shotgun (WGS) entry which is preliminary data.</text>
</comment>
<evidence type="ECO:0000256" key="2">
    <source>
        <dbReference type="PIRSR" id="PIRSR640198-2"/>
    </source>
</evidence>
<dbReference type="OrthoDB" id="9813719at2"/>
<reference evidence="4 5" key="1">
    <citation type="submission" date="2018-04" db="EMBL/GenBank/DDBJ databases">
        <title>Adhaeribacter sp. HMF7616 genome sequencing and assembly.</title>
        <authorList>
            <person name="Kang H."/>
            <person name="Kang J."/>
            <person name="Cha I."/>
            <person name="Kim H."/>
            <person name="Joh K."/>
        </authorList>
    </citation>
    <scope>NUCLEOTIDE SEQUENCE [LARGE SCALE GENOMIC DNA]</scope>
    <source>
        <strain evidence="4 5">HMF7616</strain>
    </source>
</reference>
<keyword evidence="2" id="KW-0547">Nucleotide-binding</keyword>
<proteinExistence type="predicted"/>
<dbReference type="PANTHER" id="PTHR13504:SF38">
    <property type="entry name" value="FIDO DOMAIN-CONTAINING PROTEIN"/>
    <property type="match status" value="1"/>
</dbReference>
<protein>
    <recommendedName>
        <fullName evidence="3">Fido domain-containing protein</fullName>
    </recommendedName>
</protein>
<organism evidence="4 5">
    <name type="scientific">Adhaeribacter pallidiroseus</name>
    <dbReference type="NCBI Taxonomy" id="2072847"/>
    <lineage>
        <taxon>Bacteria</taxon>
        <taxon>Pseudomonadati</taxon>
        <taxon>Bacteroidota</taxon>
        <taxon>Cytophagia</taxon>
        <taxon>Cytophagales</taxon>
        <taxon>Hymenobacteraceae</taxon>
        <taxon>Adhaeribacter</taxon>
    </lineage>
</organism>
<accession>A0A369QVK3</accession>
<feature type="binding site" evidence="2">
    <location>
        <begin position="92"/>
        <end position="99"/>
    </location>
    <ligand>
        <name>ATP</name>
        <dbReference type="ChEBI" id="CHEBI:30616"/>
    </ligand>
</feature>
<dbReference type="InterPro" id="IPR040198">
    <property type="entry name" value="Fido_containing"/>
</dbReference>
<dbReference type="SUPFAM" id="SSF140931">
    <property type="entry name" value="Fic-like"/>
    <property type="match status" value="1"/>
</dbReference>
<dbReference type="InterPro" id="IPR003812">
    <property type="entry name" value="Fido"/>
</dbReference>
<dbReference type="EMBL" id="QASA01000001">
    <property type="protein sequence ID" value="RDC66208.1"/>
    <property type="molecule type" value="Genomic_DNA"/>
</dbReference>
<dbReference type="Proteomes" id="UP000253919">
    <property type="component" value="Unassembled WGS sequence"/>
</dbReference>
<evidence type="ECO:0000259" key="3">
    <source>
        <dbReference type="PROSITE" id="PS51459"/>
    </source>
</evidence>
<keyword evidence="2" id="KW-0067">ATP-binding</keyword>
<dbReference type="AlphaFoldDB" id="A0A369QVK3"/>
<dbReference type="PANTHER" id="PTHR13504">
    <property type="entry name" value="FIDO DOMAIN-CONTAINING PROTEIN DDB_G0283145"/>
    <property type="match status" value="1"/>
</dbReference>
<evidence type="ECO:0000256" key="1">
    <source>
        <dbReference type="PIRSR" id="PIRSR640198-1"/>
    </source>
</evidence>
<dbReference type="Pfam" id="PF02661">
    <property type="entry name" value="Fic"/>
    <property type="match status" value="1"/>
</dbReference>
<dbReference type="Gene3D" id="1.10.3290.10">
    <property type="entry name" value="Fido-like domain"/>
    <property type="match status" value="1"/>
</dbReference>
<dbReference type="PROSITE" id="PS51459">
    <property type="entry name" value="FIDO"/>
    <property type="match status" value="1"/>
</dbReference>
<name>A0A369QVK3_9BACT</name>
<dbReference type="InterPro" id="IPR036597">
    <property type="entry name" value="Fido-like_dom_sf"/>
</dbReference>
<evidence type="ECO:0000313" key="5">
    <source>
        <dbReference type="Proteomes" id="UP000253919"/>
    </source>
</evidence>
<gene>
    <name evidence="4" type="ORF">AHMF7616_04839</name>
</gene>
<evidence type="ECO:0000313" key="4">
    <source>
        <dbReference type="EMBL" id="RDC66208.1"/>
    </source>
</evidence>
<sequence>MNEKNFLNCHKIVAKTPVIASKRGKCRTDKIGVFSVSGLVYLAIEPEFVKETMQEFFRQIAFLLQQTLSPAEAFYYASLIHLKLAHIHPLQDGNGRATRLLENGF</sequence>
<feature type="domain" description="Fido" evidence="3">
    <location>
        <begin position="1"/>
        <end position="105"/>
    </location>
</feature>